<evidence type="ECO:0000313" key="12">
    <source>
        <dbReference type="Proteomes" id="UP000247702"/>
    </source>
</evidence>
<feature type="transmembrane region" description="Helical" evidence="8">
    <location>
        <begin position="664"/>
        <end position="685"/>
    </location>
</feature>
<dbReference type="InterPro" id="IPR003945">
    <property type="entry name" value="NU5C-like"/>
</dbReference>
<dbReference type="GO" id="GO:0003954">
    <property type="term" value="F:NADH dehydrogenase activity"/>
    <property type="evidence" value="ECO:0007669"/>
    <property type="project" value="TreeGrafter"/>
</dbReference>
<keyword evidence="4 8" id="KW-0812">Transmembrane</keyword>
<feature type="transmembrane region" description="Helical" evidence="8">
    <location>
        <begin position="418"/>
        <end position="445"/>
    </location>
</feature>
<dbReference type="GO" id="GO:0015990">
    <property type="term" value="P:electron transport coupled proton transport"/>
    <property type="evidence" value="ECO:0007669"/>
    <property type="project" value="TreeGrafter"/>
</dbReference>
<name>A0A2Z6S266_9GLOM</name>
<keyword evidence="7 8" id="KW-0472">Membrane</keyword>
<keyword evidence="6" id="KW-0830">Ubiquinone</keyword>
<evidence type="ECO:0000256" key="4">
    <source>
        <dbReference type="ARBA" id="ARBA00022692"/>
    </source>
</evidence>
<dbReference type="Proteomes" id="UP000247702">
    <property type="component" value="Unassembled WGS sequence"/>
</dbReference>
<protein>
    <recommendedName>
        <fullName evidence="3">NADH:ubiquinone reductase (H(+)-translocating)</fullName>
        <ecNumber evidence="3">7.1.1.2</ecNumber>
    </recommendedName>
</protein>
<feature type="transmembrane region" description="Helical" evidence="8">
    <location>
        <begin position="299"/>
        <end position="317"/>
    </location>
</feature>
<feature type="transmembrane region" description="Helical" evidence="8">
    <location>
        <begin position="64"/>
        <end position="88"/>
    </location>
</feature>
<feature type="domain" description="NADH:quinone oxidoreductase/Mrp antiporter transmembrane" evidence="9">
    <location>
        <begin position="196"/>
        <end position="471"/>
    </location>
</feature>
<feature type="transmembrane region" description="Helical" evidence="8">
    <location>
        <begin position="329"/>
        <end position="350"/>
    </location>
</feature>
<dbReference type="PANTHER" id="PTHR42829">
    <property type="entry name" value="NADH-UBIQUINONE OXIDOREDUCTASE CHAIN 5"/>
    <property type="match status" value="1"/>
</dbReference>
<evidence type="ECO:0000256" key="3">
    <source>
        <dbReference type="ARBA" id="ARBA00012944"/>
    </source>
</evidence>
<feature type="transmembrane region" description="Helical" evidence="8">
    <location>
        <begin position="507"/>
        <end position="527"/>
    </location>
</feature>
<dbReference type="GO" id="GO:0016020">
    <property type="term" value="C:membrane"/>
    <property type="evidence" value="ECO:0007669"/>
    <property type="project" value="UniProtKB-SubCell"/>
</dbReference>
<comment type="function">
    <text evidence="1">Core subunit of the mitochondrial membrane respiratory chain NADH dehydrogenase (Complex I) that is believed to belong to the minimal assembly required for catalysis. Complex I functions in the transfer of electrons from NADH to the respiratory chain. The immediate electron acceptor for the enzyme is believed to be ubiquinone.</text>
</comment>
<feature type="transmembrane region" description="Helical" evidence="8">
    <location>
        <begin position="389"/>
        <end position="406"/>
    </location>
</feature>
<sequence>MASGLLGRKLGTTGVHILACSAVTLASLLSCVAFFEVALAGSSVTVSLATWLDSELLDLSWSFLFDSLTVSMLLPVLIVSALVHIYSIGYMAPDPHHQRFFAYLSMFTFFMLLLVCGDNFLVMFIGCKNGQSVGNRIKLGSSETKRDAPGIYQGDDIVRSYIERYKVLGGFYTLEEVELLVSVLNQKLNLVCKKTWEGVGITSYLLISFWFTRVQATKSALQAILVNRVGDWAFLIGLFGLFWLFGTLEYSTLFSIAPMIHETLFTLIALGLLIGAMAKSAQIGLHTWLPNAMEGPTPVSALLHAATMVVAGVFLFLRISPLLEYSETALLLLLWIGSLTAFMAATTGLFQNDLKRVIAYSTCSQLGMLMVACGLSQYNAALFHLVNHAFFKALLFLSAGAVIHALNDEQDLRKYGGLVTLLPFCYVLMLIGSFSLMALPFLTGYYSKEVIILSSYAAYSISGHLAYWISTVAAAFTALYSIRSLYLTFLGRPNGPKVNYLSVHEPPLIMALPLAILAIFSIFFGYITQQLFVGPGSAIFGNALFQHPNHFTEGEWSIPLLNRLLPVAGALFAPLLLLVLYSYFPGSLIGLLSTKIGKGFYRFFNRAYLFDGLYARLAALFLEFGYTTAKTIDKGVLELLGPYGLTNLLSQTARNWAKLDTGFIPHYTLLMLIGLLAFIIFIFYLPDPRLFLLCLILVVLLT</sequence>
<evidence type="ECO:0000259" key="9">
    <source>
        <dbReference type="Pfam" id="PF00361"/>
    </source>
</evidence>
<evidence type="ECO:0000259" key="10">
    <source>
        <dbReference type="Pfam" id="PF00662"/>
    </source>
</evidence>
<evidence type="ECO:0000256" key="1">
    <source>
        <dbReference type="ARBA" id="ARBA00003257"/>
    </source>
</evidence>
<feature type="transmembrane region" description="Helical" evidence="8">
    <location>
        <begin position="465"/>
        <end position="486"/>
    </location>
</feature>
<evidence type="ECO:0000256" key="8">
    <source>
        <dbReference type="SAM" id="Phobius"/>
    </source>
</evidence>
<feature type="transmembrane region" description="Helical" evidence="8">
    <location>
        <begin position="195"/>
        <end position="212"/>
    </location>
</feature>
<evidence type="ECO:0000256" key="6">
    <source>
        <dbReference type="ARBA" id="ARBA00023075"/>
    </source>
</evidence>
<evidence type="ECO:0000313" key="11">
    <source>
        <dbReference type="EMBL" id="GBC09306.1"/>
    </source>
</evidence>
<dbReference type="PANTHER" id="PTHR42829:SF2">
    <property type="entry name" value="NADH-UBIQUINONE OXIDOREDUCTASE CHAIN 5"/>
    <property type="match status" value="1"/>
</dbReference>
<feature type="transmembrane region" description="Helical" evidence="8">
    <location>
        <begin position="567"/>
        <end position="592"/>
    </location>
</feature>
<comment type="caution">
    <text evidence="11">The sequence shown here is derived from an EMBL/GenBank/DDBJ whole genome shotgun (WGS) entry which is preliminary data.</text>
</comment>
<dbReference type="NCBIfam" id="TIGR01974">
    <property type="entry name" value="NDH_I_L"/>
    <property type="match status" value="1"/>
</dbReference>
<dbReference type="Gene3D" id="1.20.5.2700">
    <property type="match status" value="1"/>
</dbReference>
<keyword evidence="12" id="KW-1185">Reference proteome</keyword>
<feature type="transmembrane region" description="Helical" evidence="8">
    <location>
        <begin position="232"/>
        <end position="253"/>
    </location>
</feature>
<keyword evidence="5 8" id="KW-1133">Transmembrane helix</keyword>
<dbReference type="AlphaFoldDB" id="A0A2Z6S266"/>
<dbReference type="Pfam" id="PF00361">
    <property type="entry name" value="Proton_antipo_M"/>
    <property type="match status" value="1"/>
</dbReference>
<dbReference type="EMBL" id="BEXD01004288">
    <property type="protein sequence ID" value="GBC09306.1"/>
    <property type="molecule type" value="Genomic_DNA"/>
</dbReference>
<proteinExistence type="predicted"/>
<dbReference type="Pfam" id="PF00662">
    <property type="entry name" value="Proton_antipo_N"/>
    <property type="match status" value="1"/>
</dbReference>
<dbReference type="EC" id="7.1.1.2" evidence="3"/>
<feature type="transmembrane region" description="Helical" evidence="8">
    <location>
        <begin position="357"/>
        <end position="377"/>
    </location>
</feature>
<evidence type="ECO:0000256" key="5">
    <source>
        <dbReference type="ARBA" id="ARBA00022989"/>
    </source>
</evidence>
<organism evidence="11 12">
    <name type="scientific">Rhizophagus clarus</name>
    <dbReference type="NCBI Taxonomy" id="94130"/>
    <lineage>
        <taxon>Eukaryota</taxon>
        <taxon>Fungi</taxon>
        <taxon>Fungi incertae sedis</taxon>
        <taxon>Mucoromycota</taxon>
        <taxon>Glomeromycotina</taxon>
        <taxon>Glomeromycetes</taxon>
        <taxon>Glomerales</taxon>
        <taxon>Glomeraceae</taxon>
        <taxon>Rhizophagus</taxon>
    </lineage>
</organism>
<dbReference type="InterPro" id="IPR001750">
    <property type="entry name" value="ND/Mrp_TM"/>
</dbReference>
<reference evidence="11 12" key="1">
    <citation type="submission" date="2017-11" db="EMBL/GenBank/DDBJ databases">
        <title>The genome of Rhizophagus clarus HR1 reveals common genetic basis of auxotrophy among arbuscular mycorrhizal fungi.</title>
        <authorList>
            <person name="Kobayashi Y."/>
        </authorList>
    </citation>
    <scope>NUCLEOTIDE SEQUENCE [LARGE SCALE GENOMIC DNA]</scope>
    <source>
        <strain evidence="11 12">HR1</strain>
    </source>
</reference>
<comment type="subcellular location">
    <subcellularLocation>
        <location evidence="2">Membrane</location>
        <topology evidence="2">Multi-pass membrane protein</topology>
    </subcellularLocation>
</comment>
<feature type="domain" description="NADH-Ubiquinone oxidoreductase (complex I) chain 5 N-terminal" evidence="10">
    <location>
        <begin position="51"/>
        <end position="101"/>
    </location>
</feature>
<dbReference type="STRING" id="94130.A0A2Z6S266"/>
<dbReference type="PRINTS" id="PR01434">
    <property type="entry name" value="NADHDHGNASE5"/>
</dbReference>
<dbReference type="InterPro" id="IPR001516">
    <property type="entry name" value="Proton_antipo_N"/>
</dbReference>
<gene>
    <name evidence="11" type="ORF">RclHR1_08760002</name>
</gene>
<feature type="transmembrane region" description="Helical" evidence="8">
    <location>
        <begin position="259"/>
        <end position="278"/>
    </location>
</feature>
<dbReference type="GO" id="GO:0042773">
    <property type="term" value="P:ATP synthesis coupled electron transport"/>
    <property type="evidence" value="ECO:0007669"/>
    <property type="project" value="InterPro"/>
</dbReference>
<evidence type="ECO:0000256" key="7">
    <source>
        <dbReference type="ARBA" id="ARBA00023136"/>
    </source>
</evidence>
<dbReference type="GO" id="GO:0008137">
    <property type="term" value="F:NADH dehydrogenase (ubiquinone) activity"/>
    <property type="evidence" value="ECO:0007669"/>
    <property type="project" value="UniProtKB-EC"/>
</dbReference>
<feature type="transmembrane region" description="Helical" evidence="8">
    <location>
        <begin position="100"/>
        <end position="125"/>
    </location>
</feature>
<dbReference type="PRINTS" id="PR01435">
    <property type="entry name" value="NPOXDRDTASE5"/>
</dbReference>
<accession>A0A2Z6S266</accession>
<dbReference type="InterPro" id="IPR018393">
    <property type="entry name" value="NADHpl_OxRdtase_5_subgr"/>
</dbReference>
<evidence type="ECO:0000256" key="2">
    <source>
        <dbReference type="ARBA" id="ARBA00004141"/>
    </source>
</evidence>